<dbReference type="GO" id="GO:0010468">
    <property type="term" value="P:regulation of gene expression"/>
    <property type="evidence" value="ECO:0007669"/>
    <property type="project" value="TreeGrafter"/>
</dbReference>
<dbReference type="Pfam" id="PF02375">
    <property type="entry name" value="JmjN"/>
    <property type="match status" value="1"/>
</dbReference>
<keyword evidence="5" id="KW-1185">Reference proteome</keyword>
<feature type="compositionally biased region" description="Basic residues" evidence="1">
    <location>
        <begin position="435"/>
        <end position="444"/>
    </location>
</feature>
<sequence>MSVPKIMTFKPSYEEFEDFNQYVKFMESQGAHLAGIAKVIPPPEWKPRSRSYDLTEIGDIEIPAPISQVVHYGEKGVHEQICSAREPMSVRNFKEMEESEQSNNDRPALDDNEEVVNAYWKVTPNEERTSGERIYGADVNGSLMDESLEVWNISKLGSILEVVSKDNNINIEGVNTAYLYFGSWKTTFAWHVEDMDLYSINYLHFGAPKTWYAIPPSHGRRFERVAAGYFPEDSKICNAFLRHKTAVISPDVLQSHGIPVDSITQKAGEIMITFPYGYHAGFNQGFNCAEATNFASERWIEYGKRCVHCSCRIGSVKFSMEAFVRRFQNEKYENWCNGQDIGEHPEVPGEKVPANLPDGFGKTTPKNGKKTKKIVVPLSFPELADDDDLDLLEGDDSKENLPRKYGRGFRKSRPSAKLRERNIDSDDEDWLPPGSKRKKRGKLK</sequence>
<evidence type="ECO:0000313" key="5">
    <source>
        <dbReference type="Proteomes" id="UP000494165"/>
    </source>
</evidence>
<evidence type="ECO:0000259" key="3">
    <source>
        <dbReference type="PROSITE" id="PS51184"/>
    </source>
</evidence>
<dbReference type="SUPFAM" id="SSF51197">
    <property type="entry name" value="Clavaminate synthase-like"/>
    <property type="match status" value="1"/>
</dbReference>
<gene>
    <name evidence="4" type="ORF">CLODIP_2_CD09714</name>
</gene>
<protein>
    <recommendedName>
        <fullName evidence="6">JmjC domain-containing protein</fullName>
    </recommendedName>
</protein>
<proteinExistence type="predicted"/>
<evidence type="ECO:0000313" key="4">
    <source>
        <dbReference type="EMBL" id="CAB3381139.1"/>
    </source>
</evidence>
<dbReference type="Pfam" id="PF02373">
    <property type="entry name" value="JmjC"/>
    <property type="match status" value="1"/>
</dbReference>
<organism evidence="4 5">
    <name type="scientific">Cloeon dipterum</name>
    <dbReference type="NCBI Taxonomy" id="197152"/>
    <lineage>
        <taxon>Eukaryota</taxon>
        <taxon>Metazoa</taxon>
        <taxon>Ecdysozoa</taxon>
        <taxon>Arthropoda</taxon>
        <taxon>Hexapoda</taxon>
        <taxon>Insecta</taxon>
        <taxon>Pterygota</taxon>
        <taxon>Palaeoptera</taxon>
        <taxon>Ephemeroptera</taxon>
        <taxon>Pisciforma</taxon>
        <taxon>Baetidae</taxon>
        <taxon>Cloeon</taxon>
    </lineage>
</organism>
<dbReference type="GO" id="GO:0000785">
    <property type="term" value="C:chromatin"/>
    <property type="evidence" value="ECO:0007669"/>
    <property type="project" value="TreeGrafter"/>
</dbReference>
<dbReference type="SMART" id="SM00558">
    <property type="entry name" value="JmjC"/>
    <property type="match status" value="1"/>
</dbReference>
<dbReference type="AlphaFoldDB" id="A0A8S1DJD9"/>
<feature type="compositionally biased region" description="Basic residues" evidence="1">
    <location>
        <begin position="404"/>
        <end position="416"/>
    </location>
</feature>
<evidence type="ECO:0008006" key="6">
    <source>
        <dbReference type="Google" id="ProtNLM"/>
    </source>
</evidence>
<feature type="domain" description="JmjN" evidence="2">
    <location>
        <begin position="6"/>
        <end position="48"/>
    </location>
</feature>
<reference evidence="4 5" key="1">
    <citation type="submission" date="2020-04" db="EMBL/GenBank/DDBJ databases">
        <authorList>
            <person name="Alioto T."/>
            <person name="Alioto T."/>
            <person name="Gomez Garrido J."/>
        </authorList>
    </citation>
    <scope>NUCLEOTIDE SEQUENCE [LARGE SCALE GENOMIC DNA]</scope>
</reference>
<evidence type="ECO:0000256" key="1">
    <source>
        <dbReference type="SAM" id="MobiDB-lite"/>
    </source>
</evidence>
<dbReference type="PANTHER" id="PTHR10694">
    <property type="entry name" value="LYSINE-SPECIFIC DEMETHYLASE"/>
    <property type="match status" value="1"/>
</dbReference>
<dbReference type="OrthoDB" id="9547406at2759"/>
<comment type="caution">
    <text evidence="4">The sequence shown here is derived from an EMBL/GenBank/DDBJ whole genome shotgun (WGS) entry which is preliminary data.</text>
</comment>
<feature type="domain" description="JmjC" evidence="3">
    <location>
        <begin position="145"/>
        <end position="311"/>
    </location>
</feature>
<dbReference type="SMART" id="SM00545">
    <property type="entry name" value="JmjN"/>
    <property type="match status" value="1"/>
</dbReference>
<dbReference type="Proteomes" id="UP000494165">
    <property type="component" value="Unassembled WGS sequence"/>
</dbReference>
<dbReference type="InterPro" id="IPR003349">
    <property type="entry name" value="JmjN"/>
</dbReference>
<dbReference type="Gene3D" id="2.60.120.650">
    <property type="entry name" value="Cupin"/>
    <property type="match status" value="1"/>
</dbReference>
<dbReference type="GO" id="GO:0032454">
    <property type="term" value="F:histone H3K9 demethylase activity"/>
    <property type="evidence" value="ECO:0007669"/>
    <property type="project" value="TreeGrafter"/>
</dbReference>
<dbReference type="GO" id="GO:0051864">
    <property type="term" value="F:histone H3K36 demethylase activity"/>
    <property type="evidence" value="ECO:0007669"/>
    <property type="project" value="TreeGrafter"/>
</dbReference>
<dbReference type="PANTHER" id="PTHR10694:SF129">
    <property type="entry name" value="LYSINE-SPECIFIC DEMETHYLASE 4B-RELATED"/>
    <property type="match status" value="1"/>
</dbReference>
<dbReference type="GO" id="GO:0005634">
    <property type="term" value="C:nucleus"/>
    <property type="evidence" value="ECO:0007669"/>
    <property type="project" value="TreeGrafter"/>
</dbReference>
<dbReference type="PROSITE" id="PS51184">
    <property type="entry name" value="JMJC"/>
    <property type="match status" value="1"/>
</dbReference>
<dbReference type="InterPro" id="IPR003347">
    <property type="entry name" value="JmjC_dom"/>
</dbReference>
<evidence type="ECO:0000259" key="2">
    <source>
        <dbReference type="PROSITE" id="PS51183"/>
    </source>
</evidence>
<dbReference type="EMBL" id="CADEPI010000225">
    <property type="protein sequence ID" value="CAB3381139.1"/>
    <property type="molecule type" value="Genomic_DNA"/>
</dbReference>
<feature type="region of interest" description="Disordered" evidence="1">
    <location>
        <begin position="386"/>
        <end position="444"/>
    </location>
</feature>
<dbReference type="PROSITE" id="PS51183">
    <property type="entry name" value="JMJN"/>
    <property type="match status" value="1"/>
</dbReference>
<accession>A0A8S1DJD9</accession>
<name>A0A8S1DJD9_9INSE</name>